<feature type="region of interest" description="Disordered" evidence="14">
    <location>
        <begin position="163"/>
        <end position="183"/>
    </location>
</feature>
<evidence type="ECO:0000259" key="15">
    <source>
        <dbReference type="PROSITE" id="PS51186"/>
    </source>
</evidence>
<comment type="catalytic activity">
    <reaction evidence="12">
        <text>N-terminal L-methionyl-L-leucyl-[protein] + acetyl-CoA = N-terminal N(alpha)-acetyl-L-methionyl-L-leucyl-[protein] + CoA + H(+)</text>
        <dbReference type="Rhea" id="RHEA:50520"/>
        <dbReference type="Rhea" id="RHEA-COMP:12711"/>
        <dbReference type="Rhea" id="RHEA-COMP:12712"/>
        <dbReference type="ChEBI" id="CHEBI:15378"/>
        <dbReference type="ChEBI" id="CHEBI:57287"/>
        <dbReference type="ChEBI" id="CHEBI:57288"/>
        <dbReference type="ChEBI" id="CHEBI:133377"/>
        <dbReference type="ChEBI" id="CHEBI:133378"/>
        <dbReference type="EC" id="2.3.1.258"/>
    </reaction>
</comment>
<dbReference type="PANTHER" id="PTHR42919">
    <property type="entry name" value="N-ALPHA-ACETYLTRANSFERASE"/>
    <property type="match status" value="1"/>
</dbReference>
<feature type="domain" description="N-acetyltransferase" evidence="15">
    <location>
        <begin position="9"/>
        <end position="158"/>
    </location>
</feature>
<dbReference type="Pfam" id="PF00583">
    <property type="entry name" value="Acetyltransf_1"/>
    <property type="match status" value="1"/>
</dbReference>
<evidence type="ECO:0000256" key="1">
    <source>
        <dbReference type="ARBA" id="ARBA00004496"/>
    </source>
</evidence>
<evidence type="ECO:0000256" key="3">
    <source>
        <dbReference type="ARBA" id="ARBA00022679"/>
    </source>
</evidence>
<dbReference type="InterPro" id="IPR016181">
    <property type="entry name" value="Acyl_CoA_acyltransferase"/>
</dbReference>
<reference evidence="16" key="1">
    <citation type="submission" date="2023-03" db="EMBL/GenBank/DDBJ databases">
        <authorList>
            <person name="Steffen K."/>
            <person name="Cardenas P."/>
        </authorList>
    </citation>
    <scope>NUCLEOTIDE SEQUENCE</scope>
</reference>
<evidence type="ECO:0000256" key="12">
    <source>
        <dbReference type="ARBA" id="ARBA00049103"/>
    </source>
</evidence>
<comment type="catalytic activity">
    <reaction evidence="8">
        <text>N-terminal L-methionyl-L-phenylalanyl-[protein] + acetyl-CoA = N-terminal N(alpha)-acetyl-L-methionyl-L-phenylalanyl-[protein] + CoA + H(+)</text>
        <dbReference type="Rhea" id="RHEA:50528"/>
        <dbReference type="Rhea" id="RHEA-COMP:12715"/>
        <dbReference type="Rhea" id="RHEA-COMP:12716"/>
        <dbReference type="ChEBI" id="CHEBI:15378"/>
        <dbReference type="ChEBI" id="CHEBI:57287"/>
        <dbReference type="ChEBI" id="CHEBI:57288"/>
        <dbReference type="ChEBI" id="CHEBI:133382"/>
        <dbReference type="ChEBI" id="CHEBI:133383"/>
        <dbReference type="EC" id="2.3.1.258"/>
    </reaction>
</comment>
<accession>A0AA35W8W2</accession>
<evidence type="ECO:0000256" key="11">
    <source>
        <dbReference type="ARBA" id="ARBA00049002"/>
    </source>
</evidence>
<evidence type="ECO:0000256" key="14">
    <source>
        <dbReference type="SAM" id="MobiDB-lite"/>
    </source>
</evidence>
<evidence type="ECO:0000256" key="8">
    <source>
        <dbReference type="ARBA" id="ARBA00048490"/>
    </source>
</evidence>
<proteinExistence type="predicted"/>
<evidence type="ECO:0000256" key="7">
    <source>
        <dbReference type="ARBA" id="ARBA00048335"/>
    </source>
</evidence>
<comment type="subcellular location">
    <subcellularLocation>
        <location evidence="1">Cytoplasm</location>
    </subcellularLocation>
</comment>
<dbReference type="GO" id="GO:0007064">
    <property type="term" value="P:mitotic sister chromatid cohesion"/>
    <property type="evidence" value="ECO:0007669"/>
    <property type="project" value="TreeGrafter"/>
</dbReference>
<dbReference type="CDD" id="cd04301">
    <property type="entry name" value="NAT_SF"/>
    <property type="match status" value="1"/>
</dbReference>
<dbReference type="FunFam" id="3.40.630.30:FF:000078">
    <property type="entry name" value="N-alpha-acetyltransferase 50"/>
    <property type="match status" value="1"/>
</dbReference>
<name>A0AA35W8W2_GEOBA</name>
<feature type="compositionally biased region" description="Polar residues" evidence="14">
    <location>
        <begin position="172"/>
        <end position="183"/>
    </location>
</feature>
<evidence type="ECO:0000256" key="9">
    <source>
        <dbReference type="ARBA" id="ARBA00048618"/>
    </source>
</evidence>
<keyword evidence="3" id="KW-0808">Transferase</keyword>
<keyword evidence="17" id="KW-1185">Reference proteome</keyword>
<comment type="catalytic activity">
    <reaction evidence="7">
        <text>N-terminal L-methionyl-L-tyrosyl-[protein] + acetyl-CoA = N-terminal N(alpha)-acetyl-L-methionyl-L-tyrosyl-[protein] + CoA + H(+)</text>
        <dbReference type="Rhea" id="RHEA:50532"/>
        <dbReference type="Rhea" id="RHEA-COMP:12717"/>
        <dbReference type="Rhea" id="RHEA-COMP:12718"/>
        <dbReference type="ChEBI" id="CHEBI:15378"/>
        <dbReference type="ChEBI" id="CHEBI:57287"/>
        <dbReference type="ChEBI" id="CHEBI:57288"/>
        <dbReference type="ChEBI" id="CHEBI:133384"/>
        <dbReference type="ChEBI" id="CHEBI:133385"/>
        <dbReference type="EC" id="2.3.1.258"/>
    </reaction>
</comment>
<dbReference type="InterPro" id="IPR051556">
    <property type="entry name" value="N-term/lysine_N-AcTrnsfr"/>
</dbReference>
<dbReference type="PANTHER" id="PTHR42919:SF8">
    <property type="entry name" value="N-ALPHA-ACETYLTRANSFERASE 50"/>
    <property type="match status" value="1"/>
</dbReference>
<comment type="catalytic activity">
    <reaction evidence="11">
        <text>N-terminal L-methionyl-L-alanyl-[protein] + acetyl-CoA = N-terminal N(alpha)-acetyl-L-methionyl-L-alanyl-[protein] + CoA + H(+)</text>
        <dbReference type="Rhea" id="RHEA:50564"/>
        <dbReference type="Rhea" id="RHEA-COMP:12726"/>
        <dbReference type="Rhea" id="RHEA-COMP:12727"/>
        <dbReference type="ChEBI" id="CHEBI:15378"/>
        <dbReference type="ChEBI" id="CHEBI:57287"/>
        <dbReference type="ChEBI" id="CHEBI:57288"/>
        <dbReference type="ChEBI" id="CHEBI:133398"/>
        <dbReference type="ChEBI" id="CHEBI:133399"/>
        <dbReference type="EC" id="2.3.1.258"/>
    </reaction>
</comment>
<dbReference type="InterPro" id="IPR000182">
    <property type="entry name" value="GNAT_dom"/>
</dbReference>
<organism evidence="16 17">
    <name type="scientific">Geodia barretti</name>
    <name type="common">Barrett's horny sponge</name>
    <dbReference type="NCBI Taxonomy" id="519541"/>
    <lineage>
        <taxon>Eukaryota</taxon>
        <taxon>Metazoa</taxon>
        <taxon>Porifera</taxon>
        <taxon>Demospongiae</taxon>
        <taxon>Heteroscleromorpha</taxon>
        <taxon>Tetractinellida</taxon>
        <taxon>Astrophorina</taxon>
        <taxon>Geodiidae</taxon>
        <taxon>Geodia</taxon>
    </lineage>
</organism>
<evidence type="ECO:0000256" key="4">
    <source>
        <dbReference type="ARBA" id="ARBA00023315"/>
    </source>
</evidence>
<evidence type="ECO:0000313" key="17">
    <source>
        <dbReference type="Proteomes" id="UP001174909"/>
    </source>
</evidence>
<keyword evidence="2" id="KW-0963">Cytoplasm</keyword>
<dbReference type="PROSITE" id="PS51186">
    <property type="entry name" value="GNAT"/>
    <property type="match status" value="1"/>
</dbReference>
<dbReference type="GO" id="GO:0031415">
    <property type="term" value="C:NatA complex"/>
    <property type="evidence" value="ECO:0007669"/>
    <property type="project" value="TreeGrafter"/>
</dbReference>
<comment type="caution">
    <text evidence="16">The sequence shown here is derived from an EMBL/GenBank/DDBJ whole genome shotgun (WGS) entry which is preliminary data.</text>
</comment>
<evidence type="ECO:0000256" key="13">
    <source>
        <dbReference type="ARBA" id="ARBA00049454"/>
    </source>
</evidence>
<dbReference type="EMBL" id="CASHTH010000666">
    <property type="protein sequence ID" value="CAI8006175.1"/>
    <property type="molecule type" value="Genomic_DNA"/>
</dbReference>
<dbReference type="EC" id="2.3.1.258" evidence="5"/>
<dbReference type="AlphaFoldDB" id="A0AA35W8W2"/>
<dbReference type="Proteomes" id="UP001174909">
    <property type="component" value="Unassembled WGS sequence"/>
</dbReference>
<comment type="catalytic activity">
    <reaction evidence="9">
        <text>N-terminal L-methionyl-L-lysyl-[protein] + acetyl-CoA = N-terminal N(alpha)-acetyl-L-methionyl-L-lysyl-[protein] + CoA + H(+)</text>
        <dbReference type="Rhea" id="RHEA:50580"/>
        <dbReference type="Rhea" id="RHEA-COMP:12734"/>
        <dbReference type="Rhea" id="RHEA-COMP:12735"/>
        <dbReference type="ChEBI" id="CHEBI:15378"/>
        <dbReference type="ChEBI" id="CHEBI:57287"/>
        <dbReference type="ChEBI" id="CHEBI:57288"/>
        <dbReference type="ChEBI" id="CHEBI:133406"/>
        <dbReference type="ChEBI" id="CHEBI:133407"/>
        <dbReference type="EC" id="2.3.1.258"/>
    </reaction>
</comment>
<comment type="catalytic activity">
    <reaction evidence="10">
        <text>N-terminal L-methionyl-L-valyl-[protein] + acetyl-CoA = N-terminal N(alpha)-acetyl-L-methionyl-L-valyl-[protein] + CoA + H(+)</text>
        <dbReference type="Rhea" id="RHEA:50572"/>
        <dbReference type="Rhea" id="RHEA-COMP:12730"/>
        <dbReference type="Rhea" id="RHEA-COMP:12731"/>
        <dbReference type="ChEBI" id="CHEBI:15378"/>
        <dbReference type="ChEBI" id="CHEBI:57287"/>
        <dbReference type="ChEBI" id="CHEBI:57288"/>
        <dbReference type="ChEBI" id="CHEBI:133402"/>
        <dbReference type="ChEBI" id="CHEBI:133403"/>
        <dbReference type="EC" id="2.3.1.258"/>
    </reaction>
</comment>
<keyword evidence="4" id="KW-0012">Acyltransferase</keyword>
<evidence type="ECO:0000313" key="16">
    <source>
        <dbReference type="EMBL" id="CAI8006175.1"/>
    </source>
</evidence>
<comment type="catalytic activity">
    <reaction evidence="13">
        <text>N-terminal L-methionyl-L-threonyl-[protein] + acetyl-CoA = N-terminal N(alpha)-acetyl-L-methionyl-L-threonyl-[protein] + CoA + H(+)</text>
        <dbReference type="Rhea" id="RHEA:50576"/>
        <dbReference type="Rhea" id="RHEA-COMP:12732"/>
        <dbReference type="Rhea" id="RHEA-COMP:12733"/>
        <dbReference type="ChEBI" id="CHEBI:15378"/>
        <dbReference type="ChEBI" id="CHEBI:57287"/>
        <dbReference type="ChEBI" id="CHEBI:57288"/>
        <dbReference type="ChEBI" id="CHEBI:133404"/>
        <dbReference type="ChEBI" id="CHEBI:133405"/>
        <dbReference type="EC" id="2.3.1.258"/>
    </reaction>
</comment>
<dbReference type="Gene3D" id="3.40.630.30">
    <property type="match status" value="1"/>
</dbReference>
<gene>
    <name evidence="16" type="ORF">GBAR_LOCUS4587</name>
</gene>
<dbReference type="GO" id="GO:0120518">
    <property type="term" value="F:protein N-terminal-methionine acetyltransferase activity"/>
    <property type="evidence" value="ECO:0007669"/>
    <property type="project" value="UniProtKB-EC"/>
</dbReference>
<evidence type="ECO:0000256" key="2">
    <source>
        <dbReference type="ARBA" id="ARBA00022490"/>
    </source>
</evidence>
<evidence type="ECO:0000256" key="5">
    <source>
        <dbReference type="ARBA" id="ARBA00039121"/>
    </source>
</evidence>
<dbReference type="SUPFAM" id="SSF55729">
    <property type="entry name" value="Acyl-CoA N-acyltransferases (Nat)"/>
    <property type="match status" value="1"/>
</dbReference>
<protein>
    <recommendedName>
        <fullName evidence="5">N-terminal methionine N(alpha)-acetyltransferase NatE</fullName>
        <ecNumber evidence="5">2.3.1.258</ecNumber>
    </recommendedName>
</protein>
<comment type="catalytic activity">
    <reaction evidence="6">
        <text>N-terminal L-methionyl-L-seryl-[protein] + acetyl-CoA = N-terminal N(alpha)-acetyl-L-methionyl-L-seryl-[protein] + CoA + H(+)</text>
        <dbReference type="Rhea" id="RHEA:50568"/>
        <dbReference type="Rhea" id="RHEA-COMP:12728"/>
        <dbReference type="Rhea" id="RHEA-COMP:12729"/>
        <dbReference type="ChEBI" id="CHEBI:15378"/>
        <dbReference type="ChEBI" id="CHEBI:57287"/>
        <dbReference type="ChEBI" id="CHEBI:57288"/>
        <dbReference type="ChEBI" id="CHEBI:133400"/>
        <dbReference type="ChEBI" id="CHEBI:133401"/>
        <dbReference type="EC" id="2.3.1.258"/>
    </reaction>
</comment>
<evidence type="ECO:0000256" key="6">
    <source>
        <dbReference type="ARBA" id="ARBA00048251"/>
    </source>
</evidence>
<evidence type="ECO:0000256" key="10">
    <source>
        <dbReference type="ARBA" id="ARBA00048799"/>
    </source>
</evidence>
<sequence length="183" mass="20721">MPTTVGGHIELGDVTPHNIRQLKKLNSVVFPIAYTDKFYKDVLELGSMAKLAYFNDLVVGAVCCRVETEGDKHRMYIMTLGCLAPYRRLGIGTALLNHVLQKARDHGNIDNIYLHVQINNEDALAFYRKFDFHSVETKEQYYKRIDPPHAHVLQKDMRGCMTAAEPPVPPELSTNVTDTDSMD</sequence>